<reference evidence="9 10" key="1">
    <citation type="submission" date="2019-06" db="EMBL/GenBank/DDBJ databases">
        <title>Genome sequence of Litorilinea aerophila BAA-2444.</title>
        <authorList>
            <person name="Maclea K.S."/>
            <person name="Maurais E.G."/>
            <person name="Iannazzi L.C."/>
        </authorList>
    </citation>
    <scope>NUCLEOTIDE SEQUENCE [LARGE SCALE GENOMIC DNA]</scope>
    <source>
        <strain evidence="9 10">ATCC BAA-2444</strain>
    </source>
</reference>
<dbReference type="InterPro" id="IPR026564">
    <property type="entry name" value="Transcrip_reg_TACO1-like_dom3"/>
</dbReference>
<dbReference type="InterPro" id="IPR002876">
    <property type="entry name" value="Transcrip_reg_TACO1-like"/>
</dbReference>
<evidence type="ECO:0000259" key="7">
    <source>
        <dbReference type="Pfam" id="PF01709"/>
    </source>
</evidence>
<keyword evidence="3 6" id="KW-0805">Transcription regulation</keyword>
<evidence type="ECO:0000256" key="6">
    <source>
        <dbReference type="HAMAP-Rule" id="MF_00693"/>
    </source>
</evidence>
<comment type="similarity">
    <text evidence="1 6">Belongs to the TACO1 family.</text>
</comment>
<dbReference type="AlphaFoldDB" id="A0A540V9X8"/>
<dbReference type="InterPro" id="IPR049083">
    <property type="entry name" value="TACO1_YebC_N"/>
</dbReference>
<dbReference type="Proteomes" id="UP000317371">
    <property type="component" value="Unassembled WGS sequence"/>
</dbReference>
<dbReference type="NCBIfam" id="TIGR01033">
    <property type="entry name" value="YebC/PmpR family DNA-binding transcriptional regulator"/>
    <property type="match status" value="1"/>
</dbReference>
<evidence type="ECO:0000256" key="5">
    <source>
        <dbReference type="ARBA" id="ARBA00023163"/>
    </source>
</evidence>
<dbReference type="PANTHER" id="PTHR12532">
    <property type="entry name" value="TRANSLATIONAL ACTIVATOR OF CYTOCHROME C OXIDASE 1"/>
    <property type="match status" value="1"/>
</dbReference>
<evidence type="ECO:0000313" key="9">
    <source>
        <dbReference type="EMBL" id="TQE93532.1"/>
    </source>
</evidence>
<keyword evidence="5 6" id="KW-0804">Transcription</keyword>
<dbReference type="EMBL" id="VIGC01000038">
    <property type="protein sequence ID" value="TQE93532.1"/>
    <property type="molecule type" value="Genomic_DNA"/>
</dbReference>
<evidence type="ECO:0000259" key="8">
    <source>
        <dbReference type="Pfam" id="PF20772"/>
    </source>
</evidence>
<keyword evidence="10" id="KW-1185">Reference proteome</keyword>
<dbReference type="Gene3D" id="3.30.70.980">
    <property type="match status" value="2"/>
</dbReference>
<dbReference type="GO" id="GO:0003677">
    <property type="term" value="F:DNA binding"/>
    <property type="evidence" value="ECO:0007669"/>
    <property type="project" value="UniProtKB-UniRule"/>
</dbReference>
<accession>A0A540V9X8</accession>
<keyword evidence="2 6" id="KW-0963">Cytoplasm</keyword>
<dbReference type="Pfam" id="PF20772">
    <property type="entry name" value="TACO1_YebC_N"/>
    <property type="match status" value="1"/>
</dbReference>
<proteinExistence type="inferred from homology"/>
<feature type="domain" description="TACO1/YebC-like second and third" evidence="7">
    <location>
        <begin position="83"/>
        <end position="244"/>
    </location>
</feature>
<evidence type="ECO:0000256" key="4">
    <source>
        <dbReference type="ARBA" id="ARBA00023125"/>
    </source>
</evidence>
<dbReference type="Pfam" id="PF01709">
    <property type="entry name" value="Transcrip_reg"/>
    <property type="match status" value="1"/>
</dbReference>
<dbReference type="HAMAP" id="MF_00693">
    <property type="entry name" value="Transcrip_reg_TACO1"/>
    <property type="match status" value="1"/>
</dbReference>
<dbReference type="InParanoid" id="A0A540V9X8"/>
<feature type="domain" description="TACO1/YebC-like N-terminal" evidence="8">
    <location>
        <begin position="5"/>
        <end position="74"/>
    </location>
</feature>
<comment type="caution">
    <text evidence="9">The sequence shown here is derived from an EMBL/GenBank/DDBJ whole genome shotgun (WGS) entry which is preliminary data.</text>
</comment>
<evidence type="ECO:0000256" key="3">
    <source>
        <dbReference type="ARBA" id="ARBA00023015"/>
    </source>
</evidence>
<dbReference type="InterPro" id="IPR029072">
    <property type="entry name" value="YebC-like"/>
</dbReference>
<dbReference type="FunFam" id="1.10.10.200:FF:000002">
    <property type="entry name" value="Probable transcriptional regulatory protein CLM62_37755"/>
    <property type="match status" value="1"/>
</dbReference>
<sequence length="255" mass="28209">MSGHSKWSTIKRKKGANDAARGKLFTKLAREIQVAARSGADPATNFTLRLAVERARMENMPKENIERAIRRGAGLEKEVDDIEEVTYEGYGPHGIAILVNCLTDNRNRTIAEVRRCFTRANGNLGEPGSVAWQFTEVGYILFNRQTDDGEPRDLDPEAIFMAALEAGAEDVVVSEDAVEVYTARNDLAQVSQALTEAGFEPDESKLIMRPNTTIALEPDEATTVLNLIEALEELDDVNNVYHNLELTDEVMAQLA</sequence>
<dbReference type="GO" id="GO:0005829">
    <property type="term" value="C:cytosol"/>
    <property type="evidence" value="ECO:0007669"/>
    <property type="project" value="TreeGrafter"/>
</dbReference>
<dbReference type="InterPro" id="IPR048300">
    <property type="entry name" value="TACO1_YebC-like_2nd/3rd_dom"/>
</dbReference>
<keyword evidence="4 6" id="KW-0238">DNA-binding</keyword>
<dbReference type="OrthoDB" id="9781053at2"/>
<evidence type="ECO:0000256" key="1">
    <source>
        <dbReference type="ARBA" id="ARBA00008724"/>
    </source>
</evidence>
<dbReference type="GO" id="GO:0006355">
    <property type="term" value="P:regulation of DNA-templated transcription"/>
    <property type="evidence" value="ECO:0007669"/>
    <property type="project" value="UniProtKB-UniRule"/>
</dbReference>
<gene>
    <name evidence="9" type="ORF">FKZ61_21060</name>
</gene>
<dbReference type="InterPro" id="IPR017856">
    <property type="entry name" value="Integrase-like_N"/>
</dbReference>
<organism evidence="9 10">
    <name type="scientific">Litorilinea aerophila</name>
    <dbReference type="NCBI Taxonomy" id="1204385"/>
    <lineage>
        <taxon>Bacteria</taxon>
        <taxon>Bacillati</taxon>
        <taxon>Chloroflexota</taxon>
        <taxon>Caldilineae</taxon>
        <taxon>Caldilineales</taxon>
        <taxon>Caldilineaceae</taxon>
        <taxon>Litorilinea</taxon>
    </lineage>
</organism>
<evidence type="ECO:0000256" key="2">
    <source>
        <dbReference type="ARBA" id="ARBA00022490"/>
    </source>
</evidence>
<dbReference type="PANTHER" id="PTHR12532:SF6">
    <property type="entry name" value="TRANSCRIPTIONAL REGULATORY PROTEIN YEBC-RELATED"/>
    <property type="match status" value="1"/>
</dbReference>
<name>A0A540V9X8_9CHLR</name>
<protein>
    <recommendedName>
        <fullName evidence="6">Probable transcriptional regulatory protein FKZ61_21060</fullName>
    </recommendedName>
</protein>
<evidence type="ECO:0000313" key="10">
    <source>
        <dbReference type="Proteomes" id="UP000317371"/>
    </source>
</evidence>
<dbReference type="Gene3D" id="1.10.10.200">
    <property type="match status" value="1"/>
</dbReference>
<dbReference type="NCBIfam" id="NF001030">
    <property type="entry name" value="PRK00110.1"/>
    <property type="match status" value="1"/>
</dbReference>
<dbReference type="SUPFAM" id="SSF75625">
    <property type="entry name" value="YebC-like"/>
    <property type="match status" value="1"/>
</dbReference>
<dbReference type="FunCoup" id="A0A540V9X8">
    <property type="interactions" value="446"/>
</dbReference>
<dbReference type="NCBIfam" id="NF009044">
    <property type="entry name" value="PRK12378.1"/>
    <property type="match status" value="1"/>
</dbReference>
<comment type="subcellular location">
    <subcellularLocation>
        <location evidence="6">Cytoplasm</location>
    </subcellularLocation>
</comment>
<dbReference type="RefSeq" id="WP_141612140.1">
    <property type="nucleotide sequence ID" value="NZ_VIGC02000038.1"/>
</dbReference>